<dbReference type="EMBL" id="VXIV02001257">
    <property type="protein sequence ID" value="KAF6033701.1"/>
    <property type="molecule type" value="Genomic_DNA"/>
</dbReference>
<gene>
    <name evidence="3" type="ORF">EB796_007993</name>
</gene>
<dbReference type="InterPro" id="IPR023213">
    <property type="entry name" value="CAT-like_dom_sf"/>
</dbReference>
<evidence type="ECO:0000259" key="2">
    <source>
        <dbReference type="Pfam" id="PF00755"/>
    </source>
</evidence>
<comment type="caution">
    <text evidence="3">The sequence shown here is derived from an EMBL/GenBank/DDBJ whole genome shotgun (WGS) entry which is preliminary data.</text>
</comment>
<evidence type="ECO:0000256" key="1">
    <source>
        <dbReference type="ARBA" id="ARBA00005232"/>
    </source>
</evidence>
<dbReference type="PANTHER" id="PTHR22589:SF31">
    <property type="entry name" value="CARNITINE O-PALMITOYLTRANSFERASE"/>
    <property type="match status" value="1"/>
</dbReference>
<dbReference type="SUPFAM" id="SSF52777">
    <property type="entry name" value="CoA-dependent acyltransferases"/>
    <property type="match status" value="1"/>
</dbReference>
<keyword evidence="4" id="KW-1185">Reference proteome</keyword>
<dbReference type="PANTHER" id="PTHR22589">
    <property type="entry name" value="CARNITINE O-ACYLTRANSFERASE"/>
    <property type="match status" value="1"/>
</dbReference>
<name>A0A7J7K6Z5_BUGNE</name>
<dbReference type="GO" id="GO:0004095">
    <property type="term" value="F:carnitine O-palmitoyltransferase activity"/>
    <property type="evidence" value="ECO:0007669"/>
    <property type="project" value="TreeGrafter"/>
</dbReference>
<sequence length="116" mass="12903">MATARGVVIPKYPSNQIAVGYSSECVDIIESSLRTAQAIANDVDLFIQVVHNHFGKGIIKKCKISPDAFIQLALQLAYYRDAGKFLPDVRGFHDQTVQRGTYRDGQVLHSGVQRLR</sequence>
<dbReference type="Gene3D" id="3.30.559.10">
    <property type="entry name" value="Chloramphenicol acetyltransferase-like domain"/>
    <property type="match status" value="1"/>
</dbReference>
<organism evidence="3 4">
    <name type="scientific">Bugula neritina</name>
    <name type="common">Brown bryozoan</name>
    <name type="synonym">Sertularia neritina</name>
    <dbReference type="NCBI Taxonomy" id="10212"/>
    <lineage>
        <taxon>Eukaryota</taxon>
        <taxon>Metazoa</taxon>
        <taxon>Spiralia</taxon>
        <taxon>Lophotrochozoa</taxon>
        <taxon>Bryozoa</taxon>
        <taxon>Gymnolaemata</taxon>
        <taxon>Cheilostomatida</taxon>
        <taxon>Flustrina</taxon>
        <taxon>Buguloidea</taxon>
        <taxon>Bugulidae</taxon>
        <taxon>Bugula</taxon>
    </lineage>
</organism>
<dbReference type="Pfam" id="PF00755">
    <property type="entry name" value="Carn_acyltransf"/>
    <property type="match status" value="1"/>
</dbReference>
<dbReference type="GO" id="GO:0006631">
    <property type="term" value="P:fatty acid metabolic process"/>
    <property type="evidence" value="ECO:0007669"/>
    <property type="project" value="TreeGrafter"/>
</dbReference>
<comment type="similarity">
    <text evidence="1">Belongs to the carnitine/choline acetyltransferase family.</text>
</comment>
<reference evidence="3" key="1">
    <citation type="submission" date="2020-06" db="EMBL/GenBank/DDBJ databases">
        <title>Draft genome of Bugula neritina, a colonial animal packing powerful symbionts and potential medicines.</title>
        <authorList>
            <person name="Rayko M."/>
        </authorList>
    </citation>
    <scope>NUCLEOTIDE SEQUENCE [LARGE SCALE GENOMIC DNA]</scope>
    <source>
        <strain evidence="3">Kwan_BN1</strain>
    </source>
</reference>
<evidence type="ECO:0000313" key="3">
    <source>
        <dbReference type="EMBL" id="KAF6033701.1"/>
    </source>
</evidence>
<dbReference type="Proteomes" id="UP000593567">
    <property type="component" value="Unassembled WGS sequence"/>
</dbReference>
<dbReference type="GO" id="GO:0009437">
    <property type="term" value="P:carnitine metabolic process"/>
    <property type="evidence" value="ECO:0007669"/>
    <property type="project" value="TreeGrafter"/>
</dbReference>
<dbReference type="InterPro" id="IPR000542">
    <property type="entry name" value="Carn_acyl_trans"/>
</dbReference>
<accession>A0A7J7K6Z5</accession>
<feature type="domain" description="Choline/carnitine acyltransferase" evidence="2">
    <location>
        <begin position="17"/>
        <end position="87"/>
    </location>
</feature>
<dbReference type="AlphaFoldDB" id="A0A7J7K6Z5"/>
<protein>
    <submittedName>
        <fullName evidence="3">CPT1A</fullName>
    </submittedName>
</protein>
<dbReference type="InterPro" id="IPR039551">
    <property type="entry name" value="Cho/carn_acyl_trans"/>
</dbReference>
<dbReference type="OrthoDB" id="240216at2759"/>
<evidence type="ECO:0000313" key="4">
    <source>
        <dbReference type="Proteomes" id="UP000593567"/>
    </source>
</evidence>
<proteinExistence type="inferred from homology"/>
<dbReference type="GO" id="GO:0005739">
    <property type="term" value="C:mitochondrion"/>
    <property type="evidence" value="ECO:0007669"/>
    <property type="project" value="TreeGrafter"/>
</dbReference>